<dbReference type="GO" id="GO:0061631">
    <property type="term" value="F:ubiquitin conjugating enzyme activity"/>
    <property type="evidence" value="ECO:0007669"/>
    <property type="project" value="UniProtKB-EC"/>
</dbReference>
<evidence type="ECO:0000256" key="4">
    <source>
        <dbReference type="ARBA" id="ARBA00022490"/>
    </source>
</evidence>
<dbReference type="EMBL" id="JABSTV010001250">
    <property type="protein sequence ID" value="KAH7957143.1"/>
    <property type="molecule type" value="Genomic_DNA"/>
</dbReference>
<reference evidence="17" key="1">
    <citation type="journal article" date="2020" name="Cell">
        <title>Large-Scale Comparative Analyses of Tick Genomes Elucidate Their Genetic Diversity and Vector Capacities.</title>
        <authorList>
            <consortium name="Tick Genome and Microbiome Consortium (TIGMIC)"/>
            <person name="Jia N."/>
            <person name="Wang J."/>
            <person name="Shi W."/>
            <person name="Du L."/>
            <person name="Sun Y."/>
            <person name="Zhan W."/>
            <person name="Jiang J.F."/>
            <person name="Wang Q."/>
            <person name="Zhang B."/>
            <person name="Ji P."/>
            <person name="Bell-Sakyi L."/>
            <person name="Cui X.M."/>
            <person name="Yuan T.T."/>
            <person name="Jiang B.G."/>
            <person name="Yang W.F."/>
            <person name="Lam T.T."/>
            <person name="Chang Q.C."/>
            <person name="Ding S.J."/>
            <person name="Wang X.J."/>
            <person name="Zhu J.G."/>
            <person name="Ruan X.D."/>
            <person name="Zhao L."/>
            <person name="Wei J.T."/>
            <person name="Ye R.Z."/>
            <person name="Que T.C."/>
            <person name="Du C.H."/>
            <person name="Zhou Y.H."/>
            <person name="Cheng J.X."/>
            <person name="Dai P.F."/>
            <person name="Guo W.B."/>
            <person name="Han X.H."/>
            <person name="Huang E.J."/>
            <person name="Li L.F."/>
            <person name="Wei W."/>
            <person name="Gao Y.C."/>
            <person name="Liu J.Z."/>
            <person name="Shao H.Z."/>
            <person name="Wang X."/>
            <person name="Wang C.C."/>
            <person name="Yang T.C."/>
            <person name="Huo Q.B."/>
            <person name="Li W."/>
            <person name="Chen H.Y."/>
            <person name="Chen S.E."/>
            <person name="Zhou L.G."/>
            <person name="Ni X.B."/>
            <person name="Tian J.H."/>
            <person name="Sheng Y."/>
            <person name="Liu T."/>
            <person name="Pan Y.S."/>
            <person name="Xia L.Y."/>
            <person name="Li J."/>
            <person name="Zhao F."/>
            <person name="Cao W.C."/>
        </authorList>
    </citation>
    <scope>NUCLEOTIDE SEQUENCE</scope>
    <source>
        <strain evidence="17">Rsan-2018</strain>
    </source>
</reference>
<evidence type="ECO:0000313" key="18">
    <source>
        <dbReference type="Proteomes" id="UP000821837"/>
    </source>
</evidence>
<dbReference type="AlphaFoldDB" id="A0A9D4SYQ6"/>
<dbReference type="Proteomes" id="UP000821837">
    <property type="component" value="Unassembled WGS sequence"/>
</dbReference>
<dbReference type="InterPro" id="IPR000608">
    <property type="entry name" value="UBC"/>
</dbReference>
<evidence type="ECO:0000256" key="15">
    <source>
        <dbReference type="SAM" id="Coils"/>
    </source>
</evidence>
<evidence type="ECO:0000313" key="17">
    <source>
        <dbReference type="EMBL" id="KAH7957143.1"/>
    </source>
</evidence>
<dbReference type="VEuPathDB" id="VectorBase:RSAN_055221"/>
<dbReference type="CDD" id="cd23809">
    <property type="entry name" value="UBCc_UBE2Z"/>
    <property type="match status" value="1"/>
</dbReference>
<sequence length="268" mass="30294">MAAALPNSWDPLAIENEEPSPQCLLRVKRDIAEFSVRPPYGIFIFPQEDNVTKIHALVVGPSDTPYEGGLFYFVLKCPSTYPTIPPRVRIMTTDAGRLEFNPNLYANGKVCLSILGTWFGPQWNPAQTIESVLVSIQSLLNENPFENEPGASFLSPISKFLGYEDNYNSFLQHETLRVAVCDTVEACLEGTSPLPPVLRDQVLKTFSESYAKYEKMATDRIKLTGTQLRDRFLHVKGVYQYETLLKRLKDLNDRVKKRNQAAAETQNE</sequence>
<evidence type="ECO:0000256" key="3">
    <source>
        <dbReference type="ARBA" id="ARBA00012486"/>
    </source>
</evidence>
<dbReference type="GO" id="GO:0043066">
    <property type="term" value="P:negative regulation of apoptotic process"/>
    <property type="evidence" value="ECO:0007669"/>
    <property type="project" value="TreeGrafter"/>
</dbReference>
<gene>
    <name evidence="17" type="ORF">HPB52_015661</name>
</gene>
<evidence type="ECO:0000256" key="5">
    <source>
        <dbReference type="ARBA" id="ARBA00022679"/>
    </source>
</evidence>
<proteinExistence type="predicted"/>
<keyword evidence="15" id="KW-0175">Coiled coil</keyword>
<dbReference type="PANTHER" id="PTHR46116:SF26">
    <property type="entry name" value="UBIQUITIN-CONJUGATING ENZYME E2 Z"/>
    <property type="match status" value="1"/>
</dbReference>
<name>A0A9D4SYQ6_RHISA</name>
<reference evidence="17" key="2">
    <citation type="submission" date="2021-09" db="EMBL/GenBank/DDBJ databases">
        <authorList>
            <person name="Jia N."/>
            <person name="Wang J."/>
            <person name="Shi W."/>
            <person name="Du L."/>
            <person name="Sun Y."/>
            <person name="Zhan W."/>
            <person name="Jiang J."/>
            <person name="Wang Q."/>
            <person name="Zhang B."/>
            <person name="Ji P."/>
            <person name="Sakyi L.B."/>
            <person name="Cui X."/>
            <person name="Yuan T."/>
            <person name="Jiang B."/>
            <person name="Yang W."/>
            <person name="Lam T.T.-Y."/>
            <person name="Chang Q."/>
            <person name="Ding S."/>
            <person name="Wang X."/>
            <person name="Zhu J."/>
            <person name="Ruan X."/>
            <person name="Zhao L."/>
            <person name="Wei J."/>
            <person name="Que T."/>
            <person name="Du C."/>
            <person name="Cheng J."/>
            <person name="Dai P."/>
            <person name="Han X."/>
            <person name="Huang E."/>
            <person name="Gao Y."/>
            <person name="Liu J."/>
            <person name="Shao H."/>
            <person name="Ye R."/>
            <person name="Li L."/>
            <person name="Wei W."/>
            <person name="Wang X."/>
            <person name="Wang C."/>
            <person name="Huo Q."/>
            <person name="Li W."/>
            <person name="Guo W."/>
            <person name="Chen H."/>
            <person name="Chen S."/>
            <person name="Zhou L."/>
            <person name="Zhou L."/>
            <person name="Ni X."/>
            <person name="Tian J."/>
            <person name="Zhou Y."/>
            <person name="Sheng Y."/>
            <person name="Liu T."/>
            <person name="Pan Y."/>
            <person name="Xia L."/>
            <person name="Li J."/>
            <person name="Zhao F."/>
            <person name="Cao W."/>
        </authorList>
    </citation>
    <scope>NUCLEOTIDE SEQUENCE</scope>
    <source>
        <strain evidence="17">Rsan-2018</strain>
        <tissue evidence="17">Larvae</tissue>
    </source>
</reference>
<dbReference type="GO" id="GO:0004869">
    <property type="term" value="F:cysteine-type endopeptidase inhibitor activity"/>
    <property type="evidence" value="ECO:0007669"/>
    <property type="project" value="TreeGrafter"/>
</dbReference>
<feature type="coiled-coil region" evidence="15">
    <location>
        <begin position="241"/>
        <end position="268"/>
    </location>
</feature>
<evidence type="ECO:0000256" key="8">
    <source>
        <dbReference type="ARBA" id="ARBA00022786"/>
    </source>
</evidence>
<evidence type="ECO:0000256" key="13">
    <source>
        <dbReference type="ARBA" id="ARBA00042316"/>
    </source>
</evidence>
<evidence type="ECO:0000256" key="1">
    <source>
        <dbReference type="ARBA" id="ARBA00004123"/>
    </source>
</evidence>
<dbReference type="OrthoDB" id="47801at2759"/>
<dbReference type="InterPro" id="IPR016135">
    <property type="entry name" value="UBQ-conjugating_enzyme/RWD"/>
</dbReference>
<evidence type="ECO:0000259" key="16">
    <source>
        <dbReference type="PROSITE" id="PS50127"/>
    </source>
</evidence>
<dbReference type="SUPFAM" id="SSF54495">
    <property type="entry name" value="UBC-like"/>
    <property type="match status" value="1"/>
</dbReference>
<dbReference type="SMART" id="SM00212">
    <property type="entry name" value="UBCc"/>
    <property type="match status" value="1"/>
</dbReference>
<evidence type="ECO:0000256" key="2">
    <source>
        <dbReference type="ARBA" id="ARBA00004496"/>
    </source>
</evidence>
<evidence type="ECO:0000256" key="11">
    <source>
        <dbReference type="ARBA" id="ARBA00039894"/>
    </source>
</evidence>
<dbReference type="Pfam" id="PF00179">
    <property type="entry name" value="UQ_con"/>
    <property type="match status" value="1"/>
</dbReference>
<keyword evidence="10" id="KW-0539">Nucleus</keyword>
<keyword evidence="9" id="KW-0067">ATP-binding</keyword>
<keyword evidence="18" id="KW-1185">Reference proteome</keyword>
<evidence type="ECO:0000256" key="9">
    <source>
        <dbReference type="ARBA" id="ARBA00022840"/>
    </source>
</evidence>
<dbReference type="GO" id="GO:0005737">
    <property type="term" value="C:cytoplasm"/>
    <property type="evidence" value="ECO:0007669"/>
    <property type="project" value="UniProtKB-SubCell"/>
</dbReference>
<dbReference type="GO" id="GO:0006915">
    <property type="term" value="P:apoptotic process"/>
    <property type="evidence" value="ECO:0007669"/>
    <property type="project" value="UniProtKB-KW"/>
</dbReference>
<evidence type="ECO:0000256" key="7">
    <source>
        <dbReference type="ARBA" id="ARBA00022741"/>
    </source>
</evidence>
<dbReference type="PROSITE" id="PS50127">
    <property type="entry name" value="UBC_2"/>
    <property type="match status" value="1"/>
</dbReference>
<feature type="domain" description="UBC core" evidence="16">
    <location>
        <begin position="22"/>
        <end position="180"/>
    </location>
</feature>
<accession>A0A9D4SYQ6</accession>
<comment type="caution">
    <text evidence="17">The sequence shown here is derived from an EMBL/GenBank/DDBJ whole genome shotgun (WGS) entry which is preliminary data.</text>
</comment>
<comment type="subcellular location">
    <subcellularLocation>
        <location evidence="2">Cytoplasm</location>
    </subcellularLocation>
    <subcellularLocation>
        <location evidence="1">Nucleus</location>
    </subcellularLocation>
</comment>
<keyword evidence="6" id="KW-0053">Apoptosis</keyword>
<evidence type="ECO:0000256" key="14">
    <source>
        <dbReference type="ARBA" id="ARBA00042401"/>
    </source>
</evidence>
<organism evidence="17 18">
    <name type="scientific">Rhipicephalus sanguineus</name>
    <name type="common">Brown dog tick</name>
    <name type="synonym">Ixodes sanguineus</name>
    <dbReference type="NCBI Taxonomy" id="34632"/>
    <lineage>
        <taxon>Eukaryota</taxon>
        <taxon>Metazoa</taxon>
        <taxon>Ecdysozoa</taxon>
        <taxon>Arthropoda</taxon>
        <taxon>Chelicerata</taxon>
        <taxon>Arachnida</taxon>
        <taxon>Acari</taxon>
        <taxon>Parasitiformes</taxon>
        <taxon>Ixodida</taxon>
        <taxon>Ixodoidea</taxon>
        <taxon>Ixodidae</taxon>
        <taxon>Rhipicephalinae</taxon>
        <taxon>Rhipicephalus</taxon>
        <taxon>Rhipicephalus</taxon>
    </lineage>
</organism>
<evidence type="ECO:0000256" key="10">
    <source>
        <dbReference type="ARBA" id="ARBA00023242"/>
    </source>
</evidence>
<keyword evidence="5" id="KW-0808">Transferase</keyword>
<keyword evidence="4" id="KW-0963">Cytoplasm</keyword>
<dbReference type="GO" id="GO:0005524">
    <property type="term" value="F:ATP binding"/>
    <property type="evidence" value="ECO:0007669"/>
    <property type="project" value="UniProtKB-KW"/>
</dbReference>
<keyword evidence="8" id="KW-0833">Ubl conjugation pathway</keyword>
<dbReference type="OMA" id="VKGVYQY"/>
<evidence type="ECO:0000256" key="12">
    <source>
        <dbReference type="ARBA" id="ARBA00041798"/>
    </source>
</evidence>
<dbReference type="Gene3D" id="3.10.110.10">
    <property type="entry name" value="Ubiquitin Conjugating Enzyme"/>
    <property type="match status" value="1"/>
</dbReference>
<protein>
    <recommendedName>
        <fullName evidence="11">Ubiquitin-conjugating enzyme E2 Z</fullName>
        <ecNumber evidence="3">2.3.2.23</ecNumber>
    </recommendedName>
    <alternativeName>
        <fullName evidence="12">E2 ubiquitin-conjugating enzyme Z</fullName>
    </alternativeName>
    <alternativeName>
        <fullName evidence="14">Ubiquitin carrier protein Z</fullName>
    </alternativeName>
    <alternativeName>
        <fullName evidence="13">Ubiquitin-protein ligase Z</fullName>
    </alternativeName>
</protein>
<evidence type="ECO:0000256" key="6">
    <source>
        <dbReference type="ARBA" id="ARBA00022703"/>
    </source>
</evidence>
<dbReference type="EC" id="2.3.2.23" evidence="3"/>
<dbReference type="GO" id="GO:0005634">
    <property type="term" value="C:nucleus"/>
    <property type="evidence" value="ECO:0007669"/>
    <property type="project" value="UniProtKB-SubCell"/>
</dbReference>
<keyword evidence="7" id="KW-0547">Nucleotide-binding</keyword>
<dbReference type="PANTHER" id="PTHR46116">
    <property type="entry name" value="(E3-INDEPENDENT) E2 UBIQUITIN-CONJUGATING ENZYME"/>
    <property type="match status" value="1"/>
</dbReference>